<evidence type="ECO:0000313" key="2">
    <source>
        <dbReference type="Proteomes" id="UP000321058"/>
    </source>
</evidence>
<comment type="caution">
    <text evidence="1">The sequence shown here is derived from an EMBL/GenBank/DDBJ whole genome shotgun (WGS) entry which is preliminary data.</text>
</comment>
<dbReference type="Proteomes" id="UP000321058">
    <property type="component" value="Unassembled WGS sequence"/>
</dbReference>
<keyword evidence="2" id="KW-1185">Reference proteome</keyword>
<evidence type="ECO:0000313" key="1">
    <source>
        <dbReference type="EMBL" id="GEP60444.1"/>
    </source>
</evidence>
<proteinExistence type="predicted"/>
<gene>
    <name evidence="1" type="ORF">RSO01_76100</name>
</gene>
<dbReference type="AlphaFoldDB" id="A0A512NNC5"/>
<protein>
    <submittedName>
        <fullName evidence="1">Uncharacterized protein</fullName>
    </submittedName>
</protein>
<accession>A0A512NNC5</accession>
<sequence>MATEQSTTLERRNAVNIEMNATDLTDIVFALAALNGEITASMSDEEL</sequence>
<reference evidence="1 2" key="1">
    <citation type="submission" date="2019-07" db="EMBL/GenBank/DDBJ databases">
        <title>Whole genome shotgun sequence of Reyranella soli NBRC 108950.</title>
        <authorList>
            <person name="Hosoyama A."/>
            <person name="Uohara A."/>
            <person name="Ohji S."/>
            <person name="Ichikawa N."/>
        </authorList>
    </citation>
    <scope>NUCLEOTIDE SEQUENCE [LARGE SCALE GENOMIC DNA]</scope>
    <source>
        <strain evidence="1 2">NBRC 108950</strain>
    </source>
</reference>
<dbReference type="EMBL" id="BKAJ01000164">
    <property type="protein sequence ID" value="GEP60444.1"/>
    <property type="molecule type" value="Genomic_DNA"/>
</dbReference>
<name>A0A512NNC5_9HYPH</name>
<organism evidence="1 2">
    <name type="scientific">Reyranella soli</name>
    <dbReference type="NCBI Taxonomy" id="1230389"/>
    <lineage>
        <taxon>Bacteria</taxon>
        <taxon>Pseudomonadati</taxon>
        <taxon>Pseudomonadota</taxon>
        <taxon>Alphaproteobacteria</taxon>
        <taxon>Hyphomicrobiales</taxon>
        <taxon>Reyranellaceae</taxon>
        <taxon>Reyranella</taxon>
    </lineage>
</organism>
<dbReference type="RefSeq" id="WP_170303665.1">
    <property type="nucleotide sequence ID" value="NZ_BKAJ01000164.1"/>
</dbReference>